<dbReference type="PROSITE" id="PS00018">
    <property type="entry name" value="EF_HAND_1"/>
    <property type="match status" value="1"/>
</dbReference>
<reference evidence="3" key="1">
    <citation type="submission" date="2024-06" db="EMBL/GenBank/DDBJ databases">
        <title>Draft Genome Sequence of Deinococcus sonorensis Type Strain KR-87, a Biofilm Producing Representative of the Genus Deinococcus.</title>
        <authorList>
            <person name="Boren L.S."/>
            <person name="Grosso R.A."/>
            <person name="Hugenberg-Cox A.N."/>
            <person name="Hill J.T.E."/>
            <person name="Albert C.M."/>
            <person name="Tuohy J.M."/>
        </authorList>
    </citation>
    <scope>NUCLEOTIDE SEQUENCE</scope>
    <source>
        <strain evidence="3">KR-87</strain>
    </source>
</reference>
<organism evidence="3">
    <name type="scientific">Deinococcus sonorensis KR-87</name>
    <dbReference type="NCBI Taxonomy" id="694439"/>
    <lineage>
        <taxon>Bacteria</taxon>
        <taxon>Thermotogati</taxon>
        <taxon>Deinococcota</taxon>
        <taxon>Deinococci</taxon>
        <taxon>Deinococcales</taxon>
        <taxon>Deinococcaceae</taxon>
        <taxon>Deinococcus</taxon>
    </lineage>
</organism>
<feature type="chain" id="PRO_5043526451" description="EF-hand domain-containing protein" evidence="2">
    <location>
        <begin position="26"/>
        <end position="421"/>
    </location>
</feature>
<dbReference type="AlphaFoldDB" id="A0AAU7UCZ7"/>
<feature type="signal peptide" evidence="2">
    <location>
        <begin position="1"/>
        <end position="25"/>
    </location>
</feature>
<evidence type="ECO:0000313" key="3">
    <source>
        <dbReference type="EMBL" id="XBV86270.1"/>
    </source>
</evidence>
<dbReference type="InterPro" id="IPR018247">
    <property type="entry name" value="EF_Hand_1_Ca_BS"/>
</dbReference>
<dbReference type="KEGG" id="dsc:ABOD76_08160"/>
<evidence type="ECO:0008006" key="4">
    <source>
        <dbReference type="Google" id="ProtNLM"/>
    </source>
</evidence>
<proteinExistence type="predicted"/>
<keyword evidence="2" id="KW-0732">Signal</keyword>
<evidence type="ECO:0000256" key="1">
    <source>
        <dbReference type="SAM" id="MobiDB-lite"/>
    </source>
</evidence>
<protein>
    <recommendedName>
        <fullName evidence="4">EF-hand domain-containing protein</fullName>
    </recommendedName>
</protein>
<evidence type="ECO:0000256" key="2">
    <source>
        <dbReference type="SAM" id="SignalP"/>
    </source>
</evidence>
<dbReference type="EMBL" id="CP158299">
    <property type="protein sequence ID" value="XBV86270.1"/>
    <property type="molecule type" value="Genomic_DNA"/>
</dbReference>
<gene>
    <name evidence="3" type="ORF">ABOD76_08160</name>
</gene>
<name>A0AAU7UCZ7_9DEIO</name>
<dbReference type="RefSeq" id="WP_350244333.1">
    <property type="nucleotide sequence ID" value="NZ_CP158299.1"/>
</dbReference>
<accession>A0AAU7UCZ7</accession>
<feature type="region of interest" description="Disordered" evidence="1">
    <location>
        <begin position="204"/>
        <end position="229"/>
    </location>
</feature>
<sequence>MPNGLPRSTLPLLTLLLGPWSSGLAASGPASSLVNATFTPGAVIVSNRASVADFAASLRDAASAAGGSCRQSEFVAWPQAGDQLQVHFRSGMQTLGFRYDLLDHSEGPDGSVNAFRLTGSGQTLAGLWMESGGQAILGWCALKVGQAALPTGTAEQQFAALDLTQDGWLSGTELTGCNCTQSDTNHDGEVSRAEFLAGRQRAASVGAPAAPATRPATASAPAAAPPQPTAAANPACGAYHFSGQPVTRESFFSLWSTISPQAAICLIQARGVAFQLTAEDERRVNTGFTYPEVVAALRANYRAPAPVRFDASHITPGHYTCHGVVTAGTLGALRPELTILDARRYLSDKTPGASSYQASTRTLTFQSGGLAGHGWVGMYIPDGFPDETGSRMDGDTIVIRDLKDVQAGNNHDLQWCKRASR</sequence>
<feature type="compositionally biased region" description="Low complexity" evidence="1">
    <location>
        <begin position="204"/>
        <end position="222"/>
    </location>
</feature>